<sequence length="125" mass="14323">MGHPCSHSTATAEATVSPKPLLLLYGVHATVIQEQVHWLAEPTAYTHGWPCSLTEVIKGRNFLFSVLDVKKLKCLLKNIVVNLFIKRADLFMFTNKFQKTKEKHVCFYLLTFFKMPTALMLYEGF</sequence>
<evidence type="ECO:0000313" key="3">
    <source>
        <dbReference type="Proteomes" id="UP000664940"/>
    </source>
</evidence>
<dbReference type="AlphaFoldDB" id="A0A834AY15"/>
<evidence type="ECO:0000256" key="1">
    <source>
        <dbReference type="SAM" id="Phobius"/>
    </source>
</evidence>
<comment type="caution">
    <text evidence="2">The sequence shown here is derived from an EMBL/GenBank/DDBJ whole genome shotgun (WGS) entry which is preliminary data.</text>
</comment>
<dbReference type="EMBL" id="JABVXQ010000003">
    <property type="protein sequence ID" value="KAF6119768.1"/>
    <property type="molecule type" value="Genomic_DNA"/>
</dbReference>
<dbReference type="Proteomes" id="UP000664940">
    <property type="component" value="Unassembled WGS sequence"/>
</dbReference>
<keyword evidence="1" id="KW-0472">Membrane</keyword>
<keyword evidence="1" id="KW-1133">Transmembrane helix</keyword>
<accession>A0A834AY15</accession>
<name>A0A834AY15_9CHIR</name>
<feature type="transmembrane region" description="Helical" evidence="1">
    <location>
        <begin position="105"/>
        <end position="122"/>
    </location>
</feature>
<organism evidence="2 3">
    <name type="scientific">Phyllostomus discolor</name>
    <name type="common">pale spear-nosed bat</name>
    <dbReference type="NCBI Taxonomy" id="89673"/>
    <lineage>
        <taxon>Eukaryota</taxon>
        <taxon>Metazoa</taxon>
        <taxon>Chordata</taxon>
        <taxon>Craniata</taxon>
        <taxon>Vertebrata</taxon>
        <taxon>Euteleostomi</taxon>
        <taxon>Mammalia</taxon>
        <taxon>Eutheria</taxon>
        <taxon>Laurasiatheria</taxon>
        <taxon>Chiroptera</taxon>
        <taxon>Yangochiroptera</taxon>
        <taxon>Phyllostomidae</taxon>
        <taxon>Phyllostominae</taxon>
        <taxon>Phyllostomus</taxon>
    </lineage>
</organism>
<protein>
    <submittedName>
        <fullName evidence="2">Uncharacterized protein</fullName>
    </submittedName>
</protein>
<evidence type="ECO:0000313" key="2">
    <source>
        <dbReference type="EMBL" id="KAF6119768.1"/>
    </source>
</evidence>
<keyword evidence="1" id="KW-0812">Transmembrane</keyword>
<proteinExistence type="predicted"/>
<reference evidence="2 3" key="1">
    <citation type="journal article" date="2020" name="Nature">
        <title>Six reference-quality genomes reveal evolution of bat adaptations.</title>
        <authorList>
            <person name="Jebb D."/>
            <person name="Huang Z."/>
            <person name="Pippel M."/>
            <person name="Hughes G.M."/>
            <person name="Lavrichenko K."/>
            <person name="Devanna P."/>
            <person name="Winkler S."/>
            <person name="Jermiin L.S."/>
            <person name="Skirmuntt E.C."/>
            <person name="Katzourakis A."/>
            <person name="Burkitt-Gray L."/>
            <person name="Ray D.A."/>
            <person name="Sullivan K.A.M."/>
            <person name="Roscito J.G."/>
            <person name="Kirilenko B.M."/>
            <person name="Davalos L.M."/>
            <person name="Corthals A.P."/>
            <person name="Power M.L."/>
            <person name="Jones G."/>
            <person name="Ransome R.D."/>
            <person name="Dechmann D.K.N."/>
            <person name="Locatelli A.G."/>
            <person name="Puechmaille S.J."/>
            <person name="Fedrigo O."/>
            <person name="Jarvis E.D."/>
            <person name="Hiller M."/>
            <person name="Vernes S.C."/>
            <person name="Myers E.W."/>
            <person name="Teeling E.C."/>
        </authorList>
    </citation>
    <scope>NUCLEOTIDE SEQUENCE [LARGE SCALE GENOMIC DNA]</scope>
    <source>
        <strain evidence="2">Bat1K_MPI-CBG_1</strain>
    </source>
</reference>
<gene>
    <name evidence="2" type="ORF">HJG60_010179</name>
</gene>